<evidence type="ECO:0000313" key="3">
    <source>
        <dbReference type="Proteomes" id="UP000276133"/>
    </source>
</evidence>
<name>A0A3M7PRD9_BRAPC</name>
<evidence type="ECO:0000313" key="2">
    <source>
        <dbReference type="EMBL" id="RNA01341.1"/>
    </source>
</evidence>
<feature type="compositionally biased region" description="Basic and acidic residues" evidence="1">
    <location>
        <begin position="37"/>
        <end position="54"/>
    </location>
</feature>
<feature type="region of interest" description="Disordered" evidence="1">
    <location>
        <begin position="37"/>
        <end position="67"/>
    </location>
</feature>
<accession>A0A3M7PRD9</accession>
<proteinExistence type="predicted"/>
<evidence type="ECO:0000256" key="1">
    <source>
        <dbReference type="SAM" id="MobiDB-lite"/>
    </source>
</evidence>
<reference evidence="2 3" key="1">
    <citation type="journal article" date="2018" name="Sci. Rep.">
        <title>Genomic signatures of local adaptation to the degree of environmental predictability in rotifers.</title>
        <authorList>
            <person name="Franch-Gras L."/>
            <person name="Hahn C."/>
            <person name="Garcia-Roger E.M."/>
            <person name="Carmona M.J."/>
            <person name="Serra M."/>
            <person name="Gomez A."/>
        </authorList>
    </citation>
    <scope>NUCLEOTIDE SEQUENCE [LARGE SCALE GENOMIC DNA]</scope>
    <source>
        <strain evidence="2">HYR1</strain>
    </source>
</reference>
<organism evidence="2 3">
    <name type="scientific">Brachionus plicatilis</name>
    <name type="common">Marine rotifer</name>
    <name type="synonym">Brachionus muelleri</name>
    <dbReference type="NCBI Taxonomy" id="10195"/>
    <lineage>
        <taxon>Eukaryota</taxon>
        <taxon>Metazoa</taxon>
        <taxon>Spiralia</taxon>
        <taxon>Gnathifera</taxon>
        <taxon>Rotifera</taxon>
        <taxon>Eurotatoria</taxon>
        <taxon>Monogononta</taxon>
        <taxon>Pseudotrocha</taxon>
        <taxon>Ploima</taxon>
        <taxon>Brachionidae</taxon>
        <taxon>Brachionus</taxon>
    </lineage>
</organism>
<sequence length="67" mass="7971">MYFSLIFKGSKKYDHFFKNILNFLFVIFNRPKKDQNSVKRKANEEVDSTEKNVEPRSQLNQASLKTL</sequence>
<dbReference type="EMBL" id="REGN01009368">
    <property type="protein sequence ID" value="RNA01341.1"/>
    <property type="molecule type" value="Genomic_DNA"/>
</dbReference>
<dbReference type="Proteomes" id="UP000276133">
    <property type="component" value="Unassembled WGS sequence"/>
</dbReference>
<dbReference type="AlphaFoldDB" id="A0A3M7PRD9"/>
<protein>
    <submittedName>
        <fullName evidence="2">Uncharacterized protein</fullName>
    </submittedName>
</protein>
<comment type="caution">
    <text evidence="2">The sequence shown here is derived from an EMBL/GenBank/DDBJ whole genome shotgun (WGS) entry which is preliminary data.</text>
</comment>
<keyword evidence="3" id="KW-1185">Reference proteome</keyword>
<feature type="compositionally biased region" description="Polar residues" evidence="1">
    <location>
        <begin position="55"/>
        <end position="67"/>
    </location>
</feature>
<gene>
    <name evidence="2" type="ORF">BpHYR1_009465</name>
</gene>